<accession>A0A2W5QIK5</accession>
<gene>
    <name evidence="2" type="ORF">DI563_05725</name>
</gene>
<organism evidence="2 3">
    <name type="scientific">Variovorax paradoxus</name>
    <dbReference type="NCBI Taxonomy" id="34073"/>
    <lineage>
        <taxon>Bacteria</taxon>
        <taxon>Pseudomonadati</taxon>
        <taxon>Pseudomonadota</taxon>
        <taxon>Betaproteobacteria</taxon>
        <taxon>Burkholderiales</taxon>
        <taxon>Comamonadaceae</taxon>
        <taxon>Variovorax</taxon>
    </lineage>
</organism>
<feature type="signal peptide" evidence="1">
    <location>
        <begin position="1"/>
        <end position="23"/>
    </location>
</feature>
<feature type="chain" id="PRO_5015914997" evidence="1">
    <location>
        <begin position="24"/>
        <end position="113"/>
    </location>
</feature>
<evidence type="ECO:0000256" key="1">
    <source>
        <dbReference type="SAM" id="SignalP"/>
    </source>
</evidence>
<dbReference type="AlphaFoldDB" id="A0A2W5QIK5"/>
<sequence>MVKIPFKIVPIVLVMAQAYTAAAQTEPPKATMPSAVSSFLAYEPNCVNMVSVVENQTTKEAARLEAATIGAVTDLRAVDSSLDLNGALAKLKSMCDANLQVRAAGGQFTRKGD</sequence>
<keyword evidence="1" id="KW-0732">Signal</keyword>
<reference evidence="2 3" key="1">
    <citation type="submission" date="2017-08" db="EMBL/GenBank/DDBJ databases">
        <title>Infants hospitalized years apart are colonized by the same room-sourced microbial strains.</title>
        <authorList>
            <person name="Brooks B."/>
            <person name="Olm M.R."/>
            <person name="Firek B.A."/>
            <person name="Baker R."/>
            <person name="Thomas B.C."/>
            <person name="Morowitz M.J."/>
            <person name="Banfield J.F."/>
        </authorList>
    </citation>
    <scope>NUCLEOTIDE SEQUENCE [LARGE SCALE GENOMIC DNA]</scope>
    <source>
        <strain evidence="2">S2_005_003_R2_41</strain>
    </source>
</reference>
<comment type="caution">
    <text evidence="2">The sequence shown here is derived from an EMBL/GenBank/DDBJ whole genome shotgun (WGS) entry which is preliminary data.</text>
</comment>
<protein>
    <submittedName>
        <fullName evidence="2">Uncharacterized protein</fullName>
    </submittedName>
</protein>
<proteinExistence type="predicted"/>
<dbReference type="EMBL" id="QFPP01000037">
    <property type="protein sequence ID" value="PZQ76876.1"/>
    <property type="molecule type" value="Genomic_DNA"/>
</dbReference>
<dbReference type="Proteomes" id="UP000249135">
    <property type="component" value="Unassembled WGS sequence"/>
</dbReference>
<name>A0A2W5QIK5_VARPD</name>
<evidence type="ECO:0000313" key="3">
    <source>
        <dbReference type="Proteomes" id="UP000249135"/>
    </source>
</evidence>
<evidence type="ECO:0000313" key="2">
    <source>
        <dbReference type="EMBL" id="PZQ76876.1"/>
    </source>
</evidence>